<dbReference type="PROSITE" id="PS50125">
    <property type="entry name" value="GUANYLATE_CYCLASE_2"/>
    <property type="match status" value="1"/>
</dbReference>
<dbReference type="SMART" id="SM00454">
    <property type="entry name" value="SAM"/>
    <property type="match status" value="1"/>
</dbReference>
<dbReference type="SMART" id="SM00044">
    <property type="entry name" value="CYCc"/>
    <property type="match status" value="1"/>
</dbReference>
<evidence type="ECO:0000256" key="2">
    <source>
        <dbReference type="ARBA" id="ARBA00022840"/>
    </source>
</evidence>
<keyword evidence="2" id="KW-0067">ATP-binding</keyword>
<dbReference type="SUPFAM" id="SSF52540">
    <property type="entry name" value="P-loop containing nucleoside triphosphate hydrolases"/>
    <property type="match status" value="1"/>
</dbReference>
<dbReference type="InterPro" id="IPR029787">
    <property type="entry name" value="Nucleotide_cyclase"/>
</dbReference>
<evidence type="ECO:0000259" key="4">
    <source>
        <dbReference type="PROSITE" id="PS50125"/>
    </source>
</evidence>
<evidence type="ECO:0000313" key="5">
    <source>
        <dbReference type="EMBL" id="PZV37830.1"/>
    </source>
</evidence>
<organism evidence="5 6">
    <name type="scientific">Mesorhizobium kowhaii</name>
    <dbReference type="NCBI Taxonomy" id="1300272"/>
    <lineage>
        <taxon>Bacteria</taxon>
        <taxon>Pseudomonadati</taxon>
        <taxon>Pseudomonadota</taxon>
        <taxon>Alphaproteobacteria</taxon>
        <taxon>Hyphomicrobiales</taxon>
        <taxon>Phyllobacteriaceae</taxon>
        <taxon>Mesorhizobium</taxon>
    </lineage>
</organism>
<dbReference type="InterPro" id="IPR027417">
    <property type="entry name" value="P-loop_NTPase"/>
</dbReference>
<dbReference type="GO" id="GO:0035556">
    <property type="term" value="P:intracellular signal transduction"/>
    <property type="evidence" value="ECO:0007669"/>
    <property type="project" value="InterPro"/>
</dbReference>
<keyword evidence="1" id="KW-0547">Nucleotide-binding</keyword>
<comment type="caution">
    <text evidence="5">The sequence shown here is derived from an EMBL/GenBank/DDBJ whole genome shotgun (WGS) entry which is preliminary data.</text>
</comment>
<proteinExistence type="predicted"/>
<dbReference type="Pfam" id="PF13191">
    <property type="entry name" value="AAA_16"/>
    <property type="match status" value="1"/>
</dbReference>
<reference evidence="6" key="1">
    <citation type="submission" date="2017-03" db="EMBL/GenBank/DDBJ databases">
        <authorList>
            <person name="Safronova V.I."/>
            <person name="Sazanova A.L."/>
            <person name="Chirak E.R."/>
        </authorList>
    </citation>
    <scope>NUCLEOTIDE SEQUENCE [LARGE SCALE GENOMIC DNA]</scope>
    <source>
        <strain evidence="6">Ach-343</strain>
    </source>
</reference>
<dbReference type="Gene3D" id="3.40.50.300">
    <property type="entry name" value="P-loop containing nucleotide triphosphate hydrolases"/>
    <property type="match status" value="1"/>
</dbReference>
<dbReference type="GO" id="GO:0005524">
    <property type="term" value="F:ATP binding"/>
    <property type="evidence" value="ECO:0007669"/>
    <property type="project" value="UniProtKB-KW"/>
</dbReference>
<evidence type="ECO:0000259" key="3">
    <source>
        <dbReference type="PROSITE" id="PS50105"/>
    </source>
</evidence>
<sequence>MPEIASWLARLGLDKYIEAFSANEVDFDALRHLTEDDLRELGLPVGPRRKVLAAISALDDDTMSPASSVSAPGSAAPVREAERRQLTVVFIDLVGSTELSQRLDPEEMRDVIRAYQSAVSAEIARYEGFVAKLMGDGVLAYFGWPRAHEDDAERAVRASLAATAATASQTTPSGEPLAARIGIATGLVVVGDLVGEGSAQEEAVVGETPNLAARMQALAEPNTVVIAGGTHRLVVGLFDMIDLGHRQLKGFATPIRAWRIIGEADTEGRFDALHGVATPLVGRSEELELLLQRWQQARAGNGQAVLLSGEPGIGKSRLIAALEERLSAEPHARLRYFCSPYHLNSALYPVIKQLERAAGLVRSDSSETKLDKLQTLLGQAVPDIAETVPLLAELLSIDTLGRYAPLKLTPQARKSRTLTTLLQLLEGFAARQPVLMIIEDAHWIDPTTSEWLDMLIDGLQSVPVLLIITFRPEFKPRWTPLSYVTAVSLRRLDHGQGSAIVDRVAGGKMLPTDVRNQILAKTEGVPLFVEELTKTVLESGLLTDEGDHYVLSRTLPFLAIPSTLHDSLMARLDRLAPVKEVAQIGACIGRVFQHRLLAAVTGYDNARLEGILQQLEKSELVFRRGVPPEATYTFKHALVQDTAYQSLLKSRRQHIHASIASELEAQFREIVEAEPETLAYHYAAGGLPQQAVDFWLKAGQQALKRSAHPEAIANLGKGLELVASLPDAESRLRQEIHLQTALGVTMMATRGFAAPEVLQAFSEARTLAEKLGDTDQLFVALCGEASYHMISGNLPAADELGLQCLDLARASGHQALLIEAHHRQWATKYYIGDYTAAEHHLDYGIATYDPDRDHRLTYIYTGHDPGVCCRNFSALMLWLRGYPDQALVRCQEAVTLAERVSHPFTMAMAQSILTDLHLLRREPAEGRRYLDKSIALSKEFGLRREMSEGRFQLGWALAEEGHWVEGIREMREGLAAITAMGAGAGLQHNLCVLARACGECGGASEGLPLLDRALNIVAEFGSKHLVPELFRTKGELLLQQNPQDDTAESWFRKALILACDQGTKSLELRAALSLARLCHARDRDGEARDLLTPVYAWFTEGLDTRDLVEAKELLDQFR</sequence>
<dbReference type="PANTHER" id="PTHR16305">
    <property type="entry name" value="TESTICULAR SOLUBLE ADENYLYL CYCLASE"/>
    <property type="match status" value="1"/>
</dbReference>
<dbReference type="Gene3D" id="1.10.150.50">
    <property type="entry name" value="Transcription Factor, Ets-1"/>
    <property type="match status" value="1"/>
</dbReference>
<dbReference type="InterPro" id="IPR011990">
    <property type="entry name" value="TPR-like_helical_dom_sf"/>
</dbReference>
<keyword evidence="6" id="KW-1185">Reference proteome</keyword>
<dbReference type="InterPro" id="IPR013761">
    <property type="entry name" value="SAM/pointed_sf"/>
</dbReference>
<dbReference type="OrthoDB" id="9785312at2"/>
<gene>
    <name evidence="5" type="ORF">B5V02_16330</name>
</gene>
<accession>A0A2W7C3U6</accession>
<dbReference type="Pfam" id="PF00211">
    <property type="entry name" value="Guanylate_cyc"/>
    <property type="match status" value="1"/>
</dbReference>
<dbReference type="PANTHER" id="PTHR16305:SF28">
    <property type="entry name" value="GUANYLATE CYCLASE DOMAIN-CONTAINING PROTEIN"/>
    <property type="match status" value="1"/>
</dbReference>
<dbReference type="CDD" id="cd07302">
    <property type="entry name" value="CHD"/>
    <property type="match status" value="1"/>
</dbReference>
<feature type="domain" description="Guanylate cyclase" evidence="4">
    <location>
        <begin position="87"/>
        <end position="216"/>
    </location>
</feature>
<protein>
    <submittedName>
        <fullName evidence="5">Adenylate cyclase</fullName>
    </submittedName>
</protein>
<dbReference type="InterPro" id="IPR001054">
    <property type="entry name" value="A/G_cyclase"/>
</dbReference>
<dbReference type="Pfam" id="PF00536">
    <property type="entry name" value="SAM_1"/>
    <property type="match status" value="1"/>
</dbReference>
<dbReference type="SUPFAM" id="SSF48452">
    <property type="entry name" value="TPR-like"/>
    <property type="match status" value="2"/>
</dbReference>
<dbReference type="Proteomes" id="UP000248616">
    <property type="component" value="Unassembled WGS sequence"/>
</dbReference>
<dbReference type="InterPro" id="IPR001660">
    <property type="entry name" value="SAM"/>
</dbReference>
<name>A0A2W7C3U6_9HYPH</name>
<evidence type="ECO:0000256" key="1">
    <source>
        <dbReference type="ARBA" id="ARBA00022741"/>
    </source>
</evidence>
<evidence type="ECO:0000313" key="6">
    <source>
        <dbReference type="Proteomes" id="UP000248616"/>
    </source>
</evidence>
<dbReference type="SUPFAM" id="SSF55073">
    <property type="entry name" value="Nucleotide cyclase"/>
    <property type="match status" value="1"/>
</dbReference>
<dbReference type="GO" id="GO:0004016">
    <property type="term" value="F:adenylate cyclase activity"/>
    <property type="evidence" value="ECO:0007669"/>
    <property type="project" value="TreeGrafter"/>
</dbReference>
<dbReference type="EMBL" id="MZXV01000032">
    <property type="protein sequence ID" value="PZV37830.1"/>
    <property type="molecule type" value="Genomic_DNA"/>
</dbReference>
<dbReference type="InterPro" id="IPR041664">
    <property type="entry name" value="AAA_16"/>
</dbReference>
<feature type="domain" description="SAM" evidence="3">
    <location>
        <begin position="1"/>
        <end position="52"/>
    </location>
</feature>
<dbReference type="GO" id="GO:0009190">
    <property type="term" value="P:cyclic nucleotide biosynthetic process"/>
    <property type="evidence" value="ECO:0007669"/>
    <property type="project" value="InterPro"/>
</dbReference>
<dbReference type="SUPFAM" id="SSF47769">
    <property type="entry name" value="SAM/Pointed domain"/>
    <property type="match status" value="1"/>
</dbReference>
<dbReference type="Gene3D" id="1.25.40.10">
    <property type="entry name" value="Tetratricopeptide repeat domain"/>
    <property type="match status" value="1"/>
</dbReference>
<dbReference type="RefSeq" id="WP_111545168.1">
    <property type="nucleotide sequence ID" value="NZ_MZXV01000032.1"/>
</dbReference>
<dbReference type="AlphaFoldDB" id="A0A2W7C3U6"/>
<dbReference type="GO" id="GO:0005737">
    <property type="term" value="C:cytoplasm"/>
    <property type="evidence" value="ECO:0007669"/>
    <property type="project" value="TreeGrafter"/>
</dbReference>
<dbReference type="Gene3D" id="3.30.70.1230">
    <property type="entry name" value="Nucleotide cyclase"/>
    <property type="match status" value="1"/>
</dbReference>
<dbReference type="CDD" id="cd09487">
    <property type="entry name" value="SAM_superfamily"/>
    <property type="match status" value="1"/>
</dbReference>
<dbReference type="PROSITE" id="PS50105">
    <property type="entry name" value="SAM_DOMAIN"/>
    <property type="match status" value="1"/>
</dbReference>